<feature type="chain" id="PRO_5046602916" description="Lipoprotein" evidence="2">
    <location>
        <begin position="18"/>
        <end position="169"/>
    </location>
</feature>
<reference evidence="3 4" key="1">
    <citation type="submission" date="2019-02" db="EMBL/GenBank/DDBJ databases">
        <title>Genomic Encyclopedia of Type Strains, Phase IV (KMG-IV): sequencing the most valuable type-strain genomes for metagenomic binning, comparative biology and taxonomic classification.</title>
        <authorList>
            <person name="Goeker M."/>
        </authorList>
    </citation>
    <scope>NUCLEOTIDE SEQUENCE [LARGE SCALE GENOMIC DNA]</scope>
    <source>
        <strain evidence="3 4">DSM 21223</strain>
    </source>
</reference>
<keyword evidence="2" id="KW-0732">Signal</keyword>
<sequence>MKKPLLLLPLLSLPLLAGCINDAAAYRIDGRDHAISVSREQNFFWEKTVKFAVIAARLPDCQRIHLLNPAPRNTRVELWQPGPGTFVLKQGEAYFLTETQTCKGFQKLAAAPQEGLGDKVGVFEEKGDRFVFTPEPKPATPPAAAAEAVPAPATEPAATAPAAPAPTQQ</sequence>
<dbReference type="PROSITE" id="PS51257">
    <property type="entry name" value="PROKAR_LIPOPROTEIN"/>
    <property type="match status" value="1"/>
</dbReference>
<feature type="signal peptide" evidence="2">
    <location>
        <begin position="1"/>
        <end position="17"/>
    </location>
</feature>
<feature type="region of interest" description="Disordered" evidence="1">
    <location>
        <begin position="131"/>
        <end position="169"/>
    </location>
</feature>
<dbReference type="RefSeq" id="WP_014235370.1">
    <property type="nucleotide sequence ID" value="NZ_SHKM01000001.1"/>
</dbReference>
<evidence type="ECO:0000313" key="3">
    <source>
        <dbReference type="EMBL" id="RZT90900.1"/>
    </source>
</evidence>
<evidence type="ECO:0000256" key="1">
    <source>
        <dbReference type="SAM" id="MobiDB-lite"/>
    </source>
</evidence>
<evidence type="ECO:0008006" key="5">
    <source>
        <dbReference type="Google" id="ProtNLM"/>
    </source>
</evidence>
<proteinExistence type="predicted"/>
<accession>A0ABY0ITV3</accession>
<organism evidence="3 4">
    <name type="scientific">Azospira oryzae</name>
    <dbReference type="NCBI Taxonomy" id="146939"/>
    <lineage>
        <taxon>Bacteria</taxon>
        <taxon>Pseudomonadati</taxon>
        <taxon>Pseudomonadota</taxon>
        <taxon>Betaproteobacteria</taxon>
        <taxon>Rhodocyclales</taxon>
        <taxon>Rhodocyclaceae</taxon>
        <taxon>Azospira</taxon>
    </lineage>
</organism>
<keyword evidence="4" id="KW-1185">Reference proteome</keyword>
<feature type="compositionally biased region" description="Low complexity" evidence="1">
    <location>
        <begin position="142"/>
        <end position="169"/>
    </location>
</feature>
<dbReference type="EMBL" id="SHKM01000001">
    <property type="protein sequence ID" value="RZT90900.1"/>
    <property type="molecule type" value="Genomic_DNA"/>
</dbReference>
<comment type="caution">
    <text evidence="3">The sequence shown here is derived from an EMBL/GenBank/DDBJ whole genome shotgun (WGS) entry which is preliminary data.</text>
</comment>
<evidence type="ECO:0000313" key="4">
    <source>
        <dbReference type="Proteomes" id="UP000292136"/>
    </source>
</evidence>
<dbReference type="Proteomes" id="UP000292136">
    <property type="component" value="Unassembled WGS sequence"/>
</dbReference>
<evidence type="ECO:0000256" key="2">
    <source>
        <dbReference type="SAM" id="SignalP"/>
    </source>
</evidence>
<gene>
    <name evidence="3" type="ORF">EV678_1724</name>
</gene>
<name>A0ABY0ITV3_9RHOO</name>
<protein>
    <recommendedName>
        <fullName evidence="5">Lipoprotein</fullName>
    </recommendedName>
</protein>